<keyword evidence="5 7" id="KW-0408">Iron</keyword>
<evidence type="ECO:0000256" key="7">
    <source>
        <dbReference type="RuleBase" id="RU000461"/>
    </source>
</evidence>
<evidence type="ECO:0000256" key="2">
    <source>
        <dbReference type="ARBA" id="ARBA00022617"/>
    </source>
</evidence>
<dbReference type="PROSITE" id="PS00086">
    <property type="entry name" value="CYTOCHROME_P450"/>
    <property type="match status" value="1"/>
</dbReference>
<dbReference type="PANTHER" id="PTHR46696:SF1">
    <property type="entry name" value="CYTOCHROME P450 YJIB-RELATED"/>
    <property type="match status" value="1"/>
</dbReference>
<keyword evidence="3 7" id="KW-0479">Metal-binding</keyword>
<dbReference type="RefSeq" id="WP_195130368.1">
    <property type="nucleotide sequence ID" value="NZ_JADLQX010000011.1"/>
</dbReference>
<dbReference type="Proteomes" id="UP000702209">
    <property type="component" value="Unassembled WGS sequence"/>
</dbReference>
<keyword evidence="6 7" id="KW-0503">Monooxygenase</keyword>
<reference evidence="8 9" key="1">
    <citation type="submission" date="2020-10" db="EMBL/GenBank/DDBJ databases">
        <title>Identification of Nocardia species via Next-generation sequencing and recognition of intraspecies genetic diversity.</title>
        <authorList>
            <person name="Li P."/>
            <person name="Li P."/>
            <person name="Lu B."/>
        </authorList>
    </citation>
    <scope>NUCLEOTIDE SEQUENCE [LARGE SCALE GENOMIC DNA]</scope>
    <source>
        <strain evidence="8 9">BJ06-0157</strain>
    </source>
</reference>
<dbReference type="SUPFAM" id="SSF48264">
    <property type="entry name" value="Cytochrome P450"/>
    <property type="match status" value="1"/>
</dbReference>
<keyword evidence="9" id="KW-1185">Reference proteome</keyword>
<proteinExistence type="inferred from homology"/>
<keyword evidence="4 7" id="KW-0560">Oxidoreductase</keyword>
<comment type="similarity">
    <text evidence="1 7">Belongs to the cytochrome P450 family.</text>
</comment>
<dbReference type="PANTHER" id="PTHR46696">
    <property type="entry name" value="P450, PUTATIVE (EUROFUNG)-RELATED"/>
    <property type="match status" value="1"/>
</dbReference>
<dbReference type="InterPro" id="IPR036396">
    <property type="entry name" value="Cyt_P450_sf"/>
</dbReference>
<accession>A0ABS0CSE8</accession>
<evidence type="ECO:0000313" key="8">
    <source>
        <dbReference type="EMBL" id="MBF6299075.1"/>
    </source>
</evidence>
<gene>
    <name evidence="8" type="ORF">IU459_16215</name>
</gene>
<dbReference type="PRINTS" id="PR00359">
    <property type="entry name" value="BP450"/>
</dbReference>
<evidence type="ECO:0000256" key="3">
    <source>
        <dbReference type="ARBA" id="ARBA00022723"/>
    </source>
</evidence>
<dbReference type="Gene3D" id="1.10.630.10">
    <property type="entry name" value="Cytochrome P450"/>
    <property type="match status" value="1"/>
</dbReference>
<keyword evidence="2 7" id="KW-0349">Heme</keyword>
<evidence type="ECO:0000256" key="5">
    <source>
        <dbReference type="ARBA" id="ARBA00023004"/>
    </source>
</evidence>
<evidence type="ECO:0000256" key="4">
    <source>
        <dbReference type="ARBA" id="ARBA00023002"/>
    </source>
</evidence>
<dbReference type="EMBL" id="JADLQX010000011">
    <property type="protein sequence ID" value="MBF6299075.1"/>
    <property type="molecule type" value="Genomic_DNA"/>
</dbReference>
<dbReference type="InterPro" id="IPR002397">
    <property type="entry name" value="Cyt_P450_B"/>
</dbReference>
<protein>
    <submittedName>
        <fullName evidence="8">Cytochrome P450</fullName>
    </submittedName>
</protein>
<dbReference type="InterPro" id="IPR017972">
    <property type="entry name" value="Cyt_P450_CS"/>
</dbReference>
<dbReference type="InterPro" id="IPR001128">
    <property type="entry name" value="Cyt_P450"/>
</dbReference>
<sequence length="259" mass="28323">MAEPVPSRVITELLGFDLEHSVRLSELSRILVNRESQPAEAESASRELRLLIAESLRRREVDNSGEVVLSRLVRVYQQAGMYDRDQLVELVGALITAGHETTTNMISVGLLALLTHPGLSNTVSADPTLIGPATEELLRYLSIADLVAARVTTDSVSIAGYVIPKDSGVIALIGAANHDPSVFERPNQLNIHRRRNCHIAFGYGIHKCLGQHLARMELETILSGLFHRAPGIRLMEDPAGVGIRRGAVLHGIERLLVGW</sequence>
<evidence type="ECO:0000256" key="6">
    <source>
        <dbReference type="ARBA" id="ARBA00023033"/>
    </source>
</evidence>
<evidence type="ECO:0000256" key="1">
    <source>
        <dbReference type="ARBA" id="ARBA00010617"/>
    </source>
</evidence>
<evidence type="ECO:0000313" key="9">
    <source>
        <dbReference type="Proteomes" id="UP000702209"/>
    </source>
</evidence>
<dbReference type="PRINTS" id="PR00385">
    <property type="entry name" value="P450"/>
</dbReference>
<organism evidence="8 9">
    <name type="scientific">Nocardia amamiensis</name>
    <dbReference type="NCBI Taxonomy" id="404578"/>
    <lineage>
        <taxon>Bacteria</taxon>
        <taxon>Bacillati</taxon>
        <taxon>Actinomycetota</taxon>
        <taxon>Actinomycetes</taxon>
        <taxon>Mycobacteriales</taxon>
        <taxon>Nocardiaceae</taxon>
        <taxon>Nocardia</taxon>
    </lineage>
</organism>
<dbReference type="Pfam" id="PF00067">
    <property type="entry name" value="p450"/>
    <property type="match status" value="1"/>
</dbReference>
<comment type="caution">
    <text evidence="8">The sequence shown here is derived from an EMBL/GenBank/DDBJ whole genome shotgun (WGS) entry which is preliminary data.</text>
</comment>
<name>A0ABS0CSE8_9NOCA</name>